<dbReference type="PANTHER" id="PTHR23239:SF180">
    <property type="entry name" value="KERATIN, TYPE I CYTOSKELETAL 17"/>
    <property type="match status" value="1"/>
</dbReference>
<dbReference type="InterPro" id="IPR002957">
    <property type="entry name" value="Keratin_I"/>
</dbReference>
<accession>A0A8C5QTQ1</accession>
<dbReference type="Proteomes" id="UP000694569">
    <property type="component" value="Unplaced"/>
</dbReference>
<dbReference type="Gene3D" id="1.20.5.500">
    <property type="entry name" value="Single helix bin"/>
    <property type="match status" value="1"/>
</dbReference>
<dbReference type="InterPro" id="IPR039008">
    <property type="entry name" value="IF_rod_dom"/>
</dbReference>
<dbReference type="GeneTree" id="ENSGT00940000161311"/>
<reference evidence="6" key="2">
    <citation type="submission" date="2025-09" db="UniProtKB">
        <authorList>
            <consortium name="Ensembl"/>
        </authorList>
    </citation>
    <scope>IDENTIFICATION</scope>
</reference>
<dbReference type="OrthoDB" id="9895663at2759"/>
<dbReference type="GO" id="GO:0030855">
    <property type="term" value="P:epithelial cell differentiation"/>
    <property type="evidence" value="ECO:0007669"/>
    <property type="project" value="TreeGrafter"/>
</dbReference>
<feature type="coiled-coil region" evidence="3">
    <location>
        <begin position="201"/>
        <end position="235"/>
    </location>
</feature>
<dbReference type="PANTHER" id="PTHR23239">
    <property type="entry name" value="INTERMEDIATE FILAMENT"/>
    <property type="match status" value="1"/>
</dbReference>
<dbReference type="Ensembl" id="ENSLLET00000043925.1">
    <property type="protein sequence ID" value="ENSLLEP00000042236.1"/>
    <property type="gene ID" value="ENSLLEG00000026866.1"/>
</dbReference>
<evidence type="ECO:0000256" key="1">
    <source>
        <dbReference type="ARBA" id="ARBA00022754"/>
    </source>
</evidence>
<evidence type="ECO:0000313" key="7">
    <source>
        <dbReference type="Proteomes" id="UP000694569"/>
    </source>
</evidence>
<proteinExistence type="predicted"/>
<protein>
    <recommendedName>
        <fullName evidence="5">IF rod domain-containing protein</fullName>
    </recommendedName>
</protein>
<evidence type="ECO:0000256" key="4">
    <source>
        <dbReference type="SAM" id="MobiDB-lite"/>
    </source>
</evidence>
<evidence type="ECO:0000259" key="5">
    <source>
        <dbReference type="PROSITE" id="PS51842"/>
    </source>
</evidence>
<evidence type="ECO:0000313" key="6">
    <source>
        <dbReference type="Ensembl" id="ENSLLEP00000042236.1"/>
    </source>
</evidence>
<organism evidence="6 7">
    <name type="scientific">Leptobrachium leishanense</name>
    <name type="common">Leishan spiny toad</name>
    <dbReference type="NCBI Taxonomy" id="445787"/>
    <lineage>
        <taxon>Eukaryota</taxon>
        <taxon>Metazoa</taxon>
        <taxon>Chordata</taxon>
        <taxon>Craniata</taxon>
        <taxon>Vertebrata</taxon>
        <taxon>Euteleostomi</taxon>
        <taxon>Amphibia</taxon>
        <taxon>Batrachia</taxon>
        <taxon>Anura</taxon>
        <taxon>Pelobatoidea</taxon>
        <taxon>Megophryidae</taxon>
        <taxon>Leptobrachium</taxon>
    </lineage>
</organism>
<reference evidence="6" key="1">
    <citation type="submission" date="2025-08" db="UniProtKB">
        <authorList>
            <consortium name="Ensembl"/>
        </authorList>
    </citation>
    <scope>IDENTIFICATION</scope>
</reference>
<feature type="coiled-coil region" evidence="3">
    <location>
        <begin position="102"/>
        <end position="136"/>
    </location>
</feature>
<dbReference type="GO" id="GO:0045109">
    <property type="term" value="P:intermediate filament organization"/>
    <property type="evidence" value="ECO:0007669"/>
    <property type="project" value="TreeGrafter"/>
</dbReference>
<dbReference type="AlphaFoldDB" id="A0A8C5QTQ1"/>
<dbReference type="Gene3D" id="1.20.5.170">
    <property type="match status" value="1"/>
</dbReference>
<keyword evidence="2 3" id="KW-0175">Coiled coil</keyword>
<dbReference type="Gene3D" id="1.20.5.1160">
    <property type="entry name" value="Vasodilator-stimulated phosphoprotein"/>
    <property type="match status" value="1"/>
</dbReference>
<feature type="domain" description="IF rod" evidence="5">
    <location>
        <begin position="98"/>
        <end position="410"/>
    </location>
</feature>
<sequence length="447" mass="51686">MSHSIKSSHSPVGSIKGSSHVGNLSPRIARLICAIQPQGFKKVNHDGMHKPISVQAPESKNSPKFKHNSFSARSAFGLQEHFGKYAGQKNQRLLTANEKDTMRLLNDRLASYLEKVRLLEQENAKMEKKIRDWYDTHQPQMLPNFNHYFETIQELQTKILLSAAENTRTARRIDNARLAAEDFQTKYEMEQKLRRDIDLDVQSLHNELGDLQMEVQRLDIKSQDHQQDLLEMKKKNEDLVKTLYGQLGARVTVEVETAPSVDLNILLGDIRDQYEELMENNKIEAEKWFIEKSSQLKNEVDNESSEQLSSFQSEIIELKRIVQTLEIDKQSQISMNSALETTLGEKEASYSSQLSHIQEMVHDVEAKLSRIRDKQKQQSYDYQVLRDVTLHLEREITTYRSLIDKQDIHVSRPPISGRKEMCPKGLKVLSITEEMESRKILSPREKC</sequence>
<dbReference type="SMART" id="SM01391">
    <property type="entry name" value="Filament"/>
    <property type="match status" value="1"/>
</dbReference>
<keyword evidence="7" id="KW-1185">Reference proteome</keyword>
<evidence type="ECO:0000256" key="3">
    <source>
        <dbReference type="SAM" id="Coils"/>
    </source>
</evidence>
<dbReference type="GO" id="GO:0005882">
    <property type="term" value="C:intermediate filament"/>
    <property type="evidence" value="ECO:0007669"/>
    <property type="project" value="UniProtKB-KW"/>
</dbReference>
<dbReference type="SUPFAM" id="SSF64593">
    <property type="entry name" value="Intermediate filament protein, coiled coil region"/>
    <property type="match status" value="2"/>
</dbReference>
<dbReference type="PRINTS" id="PR01248">
    <property type="entry name" value="TYPE1KERATIN"/>
</dbReference>
<feature type="region of interest" description="Disordered" evidence="4">
    <location>
        <begin position="1"/>
        <end position="20"/>
    </location>
</feature>
<evidence type="ECO:0000256" key="2">
    <source>
        <dbReference type="ARBA" id="ARBA00023054"/>
    </source>
</evidence>
<dbReference type="Pfam" id="PF00038">
    <property type="entry name" value="Filament"/>
    <property type="match status" value="1"/>
</dbReference>
<keyword evidence="1" id="KW-0403">Intermediate filament</keyword>
<name>A0A8C5QTQ1_9ANUR</name>
<dbReference type="GO" id="GO:0005198">
    <property type="term" value="F:structural molecule activity"/>
    <property type="evidence" value="ECO:0007669"/>
    <property type="project" value="InterPro"/>
</dbReference>
<dbReference type="PROSITE" id="PS51842">
    <property type="entry name" value="IF_ROD_2"/>
    <property type="match status" value="1"/>
</dbReference>